<accession>A0A1H8AJV7</accession>
<reference evidence="2" key="1">
    <citation type="submission" date="2016-10" db="EMBL/GenBank/DDBJ databases">
        <authorList>
            <person name="Varghese N."/>
            <person name="Submissions S."/>
        </authorList>
    </citation>
    <scope>NUCLEOTIDE SEQUENCE [LARGE SCALE GENOMIC DNA]</scope>
    <source>
        <strain evidence="2">B48,IBRC-M 10115,DSM 25386,CECT 8001</strain>
    </source>
</reference>
<evidence type="ECO:0000313" key="1">
    <source>
        <dbReference type="EMBL" id="SEM70803.1"/>
    </source>
</evidence>
<keyword evidence="2" id="KW-1185">Reference proteome</keyword>
<dbReference type="AlphaFoldDB" id="A0A1H8AJV7"/>
<sequence length="151" mass="17913">MQSMVKIKAGERIYIITYNELIEKLKEYGVTDENLPSVEQPKVTIEREVKVFNNDFNILQLSLLHSMISVNEWENQKSFYINWKNTDMKSNLKRFVLYYNQQKGILRRKYVYRNGIEPRKEEKRPVSKDQMLAAGSKGLLAVLMEDFKQID</sequence>
<protein>
    <submittedName>
        <fullName evidence="1">Uncharacterized protein</fullName>
    </submittedName>
</protein>
<proteinExistence type="predicted"/>
<dbReference type="Proteomes" id="UP000198553">
    <property type="component" value="Unassembled WGS sequence"/>
</dbReference>
<organism evidence="1 2">
    <name type="scientific">Mesobacillus persicus</name>
    <dbReference type="NCBI Taxonomy" id="930146"/>
    <lineage>
        <taxon>Bacteria</taxon>
        <taxon>Bacillati</taxon>
        <taxon>Bacillota</taxon>
        <taxon>Bacilli</taxon>
        <taxon>Bacillales</taxon>
        <taxon>Bacillaceae</taxon>
        <taxon>Mesobacillus</taxon>
    </lineage>
</organism>
<dbReference type="STRING" id="930146.SAMN05192533_10539"/>
<gene>
    <name evidence="1" type="ORF">SAMN05192533_10539</name>
</gene>
<dbReference type="EMBL" id="FOBW01000005">
    <property type="protein sequence ID" value="SEM70803.1"/>
    <property type="molecule type" value="Genomic_DNA"/>
</dbReference>
<name>A0A1H8AJV7_9BACI</name>
<evidence type="ECO:0000313" key="2">
    <source>
        <dbReference type="Proteomes" id="UP000198553"/>
    </source>
</evidence>